<feature type="transmembrane region" description="Helical" evidence="7">
    <location>
        <begin position="34"/>
        <end position="63"/>
    </location>
</feature>
<comment type="subcellular location">
    <subcellularLocation>
        <location evidence="1">Cell membrane</location>
        <topology evidence="1">Multi-pass membrane protein</topology>
    </subcellularLocation>
</comment>
<accession>A0A644VHS3</accession>
<evidence type="ECO:0000256" key="6">
    <source>
        <dbReference type="ARBA" id="ARBA00023136"/>
    </source>
</evidence>
<evidence type="ECO:0000256" key="7">
    <source>
        <dbReference type="SAM" id="Phobius"/>
    </source>
</evidence>
<dbReference type="EMBL" id="VSSQ01000312">
    <property type="protein sequence ID" value="MPL90775.1"/>
    <property type="molecule type" value="Genomic_DNA"/>
</dbReference>
<name>A0A644VHS3_9ZZZZ</name>
<dbReference type="AlphaFoldDB" id="A0A644VHS3"/>
<evidence type="ECO:0000256" key="4">
    <source>
        <dbReference type="ARBA" id="ARBA00022960"/>
    </source>
</evidence>
<sequence length="165" mass="18777">MILLLQNIVRFILLVLVQVFVLNNIRLMGYVNPYIYILFIFVLPVRFSRAATLILAFVLGLIIDAFSNTPGMHTFATVLVAYLRNPVIKIFTTIEEGANPEPSFYTFGVSTFIKYIITLVLIHHTAFFFLEIFTFVGIGQTLLRIILNTLITSVILLGINSFKKR</sequence>
<protein>
    <recommendedName>
        <fullName evidence="9">Rod shape-determining protein MreD</fullName>
    </recommendedName>
</protein>
<feature type="transmembrane region" description="Helical" evidence="7">
    <location>
        <begin position="7"/>
        <end position="28"/>
    </location>
</feature>
<comment type="caution">
    <text evidence="8">The sequence shown here is derived from an EMBL/GenBank/DDBJ whole genome shotgun (WGS) entry which is preliminary data.</text>
</comment>
<feature type="transmembrane region" description="Helical" evidence="7">
    <location>
        <begin position="112"/>
        <end position="136"/>
    </location>
</feature>
<evidence type="ECO:0000256" key="2">
    <source>
        <dbReference type="ARBA" id="ARBA00022475"/>
    </source>
</evidence>
<keyword evidence="4" id="KW-0133">Cell shape</keyword>
<keyword evidence="6 7" id="KW-0472">Membrane</keyword>
<keyword evidence="5 7" id="KW-1133">Transmembrane helix</keyword>
<evidence type="ECO:0000256" key="5">
    <source>
        <dbReference type="ARBA" id="ARBA00022989"/>
    </source>
</evidence>
<evidence type="ECO:0000256" key="1">
    <source>
        <dbReference type="ARBA" id="ARBA00004651"/>
    </source>
</evidence>
<organism evidence="8">
    <name type="scientific">bioreactor metagenome</name>
    <dbReference type="NCBI Taxonomy" id="1076179"/>
    <lineage>
        <taxon>unclassified sequences</taxon>
        <taxon>metagenomes</taxon>
        <taxon>ecological metagenomes</taxon>
    </lineage>
</organism>
<evidence type="ECO:0000256" key="3">
    <source>
        <dbReference type="ARBA" id="ARBA00022692"/>
    </source>
</evidence>
<dbReference type="NCBIfam" id="TIGR03426">
    <property type="entry name" value="shape_MreD"/>
    <property type="match status" value="1"/>
</dbReference>
<feature type="transmembrane region" description="Helical" evidence="7">
    <location>
        <begin position="142"/>
        <end position="162"/>
    </location>
</feature>
<dbReference type="GO" id="GO:0005886">
    <property type="term" value="C:plasma membrane"/>
    <property type="evidence" value="ECO:0007669"/>
    <property type="project" value="UniProtKB-SubCell"/>
</dbReference>
<evidence type="ECO:0000313" key="8">
    <source>
        <dbReference type="EMBL" id="MPL90775.1"/>
    </source>
</evidence>
<dbReference type="InterPro" id="IPR007227">
    <property type="entry name" value="Cell_shape_determining_MreD"/>
</dbReference>
<dbReference type="GO" id="GO:0008360">
    <property type="term" value="P:regulation of cell shape"/>
    <property type="evidence" value="ECO:0007669"/>
    <property type="project" value="UniProtKB-KW"/>
</dbReference>
<keyword evidence="3 7" id="KW-0812">Transmembrane</keyword>
<keyword evidence="2" id="KW-1003">Cell membrane</keyword>
<evidence type="ECO:0008006" key="9">
    <source>
        <dbReference type="Google" id="ProtNLM"/>
    </source>
</evidence>
<gene>
    <name evidence="8" type="ORF">SDC9_36831</name>
</gene>
<reference evidence="8" key="1">
    <citation type="submission" date="2019-08" db="EMBL/GenBank/DDBJ databases">
        <authorList>
            <person name="Kucharzyk K."/>
            <person name="Murdoch R.W."/>
            <person name="Higgins S."/>
            <person name="Loffler F."/>
        </authorList>
    </citation>
    <scope>NUCLEOTIDE SEQUENCE</scope>
</reference>
<proteinExistence type="predicted"/>